<organism evidence="7 8">
    <name type="scientific">Ophiocordyceps australis</name>
    <dbReference type="NCBI Taxonomy" id="1399860"/>
    <lineage>
        <taxon>Eukaryota</taxon>
        <taxon>Fungi</taxon>
        <taxon>Dikarya</taxon>
        <taxon>Ascomycota</taxon>
        <taxon>Pezizomycotina</taxon>
        <taxon>Sordariomycetes</taxon>
        <taxon>Hypocreomycetidae</taxon>
        <taxon>Hypocreales</taxon>
        <taxon>Ophiocordycipitaceae</taxon>
        <taxon>Ophiocordyceps</taxon>
    </lineage>
</organism>
<keyword evidence="2 6" id="KW-0812">Transmembrane</keyword>
<dbReference type="GO" id="GO:0005385">
    <property type="term" value="F:zinc ion transmembrane transporter activity"/>
    <property type="evidence" value="ECO:0007669"/>
    <property type="project" value="TreeGrafter"/>
</dbReference>
<keyword evidence="8" id="KW-1185">Reference proteome</keyword>
<feature type="region of interest" description="Disordered" evidence="5">
    <location>
        <begin position="324"/>
        <end position="373"/>
    </location>
</feature>
<name>A0A2C5Y1M4_9HYPO</name>
<reference evidence="7 8" key="1">
    <citation type="submission" date="2017-06" db="EMBL/GenBank/DDBJ databases">
        <title>Ant-infecting Ophiocordyceps genomes reveal a high diversity of potential behavioral manipulation genes and a possible major role for enterotoxins.</title>
        <authorList>
            <person name="De Bekker C."/>
            <person name="Evans H.C."/>
            <person name="Brachmann A."/>
            <person name="Hughes D.P."/>
        </authorList>
    </citation>
    <scope>NUCLEOTIDE SEQUENCE [LARGE SCALE GENOMIC DNA]</scope>
    <source>
        <strain evidence="7 8">Map64</strain>
    </source>
</reference>
<dbReference type="InterPro" id="IPR003689">
    <property type="entry name" value="ZIP"/>
</dbReference>
<evidence type="ECO:0000313" key="7">
    <source>
        <dbReference type="EMBL" id="PHH62587.1"/>
    </source>
</evidence>
<keyword evidence="3 6" id="KW-1133">Transmembrane helix</keyword>
<comment type="caution">
    <text evidence="7">The sequence shown here is derived from an EMBL/GenBank/DDBJ whole genome shotgun (WGS) entry which is preliminary data.</text>
</comment>
<dbReference type="Pfam" id="PF02535">
    <property type="entry name" value="Zip"/>
    <property type="match status" value="2"/>
</dbReference>
<comment type="subcellular location">
    <subcellularLocation>
        <location evidence="1">Membrane</location>
        <topology evidence="1">Multi-pass membrane protein</topology>
    </subcellularLocation>
</comment>
<dbReference type="EMBL" id="NJET01000068">
    <property type="protein sequence ID" value="PHH62587.1"/>
    <property type="molecule type" value="Genomic_DNA"/>
</dbReference>
<feature type="transmembrane region" description="Helical" evidence="6">
    <location>
        <begin position="536"/>
        <end position="558"/>
    </location>
</feature>
<dbReference type="Proteomes" id="UP000226192">
    <property type="component" value="Unassembled WGS sequence"/>
</dbReference>
<dbReference type="STRING" id="1399860.A0A2C5Y1M4"/>
<gene>
    <name evidence="7" type="ORF">CDD81_6902</name>
</gene>
<evidence type="ECO:0000256" key="5">
    <source>
        <dbReference type="SAM" id="MobiDB-lite"/>
    </source>
</evidence>
<feature type="transmembrane region" description="Helical" evidence="6">
    <location>
        <begin position="570"/>
        <end position="589"/>
    </location>
</feature>
<evidence type="ECO:0000256" key="4">
    <source>
        <dbReference type="ARBA" id="ARBA00023136"/>
    </source>
</evidence>
<accession>A0A2C5Y1M4</accession>
<evidence type="ECO:0000256" key="6">
    <source>
        <dbReference type="SAM" id="Phobius"/>
    </source>
</evidence>
<feature type="transmembrane region" description="Helical" evidence="6">
    <location>
        <begin position="501"/>
        <end position="524"/>
    </location>
</feature>
<dbReference type="GO" id="GO:0016020">
    <property type="term" value="C:membrane"/>
    <property type="evidence" value="ECO:0007669"/>
    <property type="project" value="UniProtKB-SubCell"/>
</dbReference>
<dbReference type="AlphaFoldDB" id="A0A2C5Y1M4"/>
<feature type="transmembrane region" description="Helical" evidence="6">
    <location>
        <begin position="23"/>
        <end position="50"/>
    </location>
</feature>
<sequence length="592" mass="64788">MAFTEPQASMPLVATEMDNDTRGWIMCIVSGIACVFGASIICVDVVVRLFPGKHNFRIQESSIFLACSLSLSFGVMLFSSLYSMLPESKQYLRDEGWADQPAGFAMMGCFIGGFIGIQAISRFLHQYMPSHVVDCDHSHDDDGSTAAAASHTRPSSGGHSHRQQSRVSRARRRVSRNHSTHSGAKGETTPLLLDADRDFARDSSTCHTATKSSRRLDPVRGAATDEMAERPVSPLVATATKRSRTAGDLGRRPSMYDVHKRVMSFVKDTKCNCDEEGDCYGYTDPCGQECFKHLAVRPSNGSNSVRHATLLRTTTGPFYPQSASVFHGSTSNGAHEAGNQHQQRPDGTEPLSPMFRTSRAASREPFPPAEEDRRECISLRRNSVCDGEHLHNHELDNDTCHGDEQNSHTAELRSCSSMQDGDIEGQHHHHVPTNAFLSIGLQTSIAIALHKFPEGFITYATNHANPKLGFNVFMALFVHNITEGFALALPLYMALGSRWRAMLWSALLGGLSQPVGAAIAALWFRLARRTHMTPNAVAYACLFAATAGIMVSVALQLFVESLSLNHNRNLCIFFGFIGMAVLGLSNALFAGH</sequence>
<proteinExistence type="predicted"/>
<dbReference type="PANTHER" id="PTHR11040:SF210">
    <property type="entry name" value="ZINC-REGULATED TRANSPORTER 3"/>
    <property type="match status" value="1"/>
</dbReference>
<feature type="region of interest" description="Disordered" evidence="5">
    <location>
        <begin position="138"/>
        <end position="192"/>
    </location>
</feature>
<feature type="compositionally biased region" description="Polar residues" evidence="5">
    <location>
        <begin position="324"/>
        <end position="333"/>
    </location>
</feature>
<feature type="compositionally biased region" description="Basic residues" evidence="5">
    <location>
        <begin position="159"/>
        <end position="179"/>
    </location>
</feature>
<feature type="transmembrane region" description="Helical" evidence="6">
    <location>
        <begin position="62"/>
        <end position="82"/>
    </location>
</feature>
<protein>
    <submittedName>
        <fullName evidence="7">Uncharacterized protein</fullName>
    </submittedName>
</protein>
<feature type="transmembrane region" description="Helical" evidence="6">
    <location>
        <begin position="102"/>
        <end position="120"/>
    </location>
</feature>
<evidence type="ECO:0000256" key="3">
    <source>
        <dbReference type="ARBA" id="ARBA00022989"/>
    </source>
</evidence>
<feature type="transmembrane region" description="Helical" evidence="6">
    <location>
        <begin position="472"/>
        <end position="495"/>
    </location>
</feature>
<evidence type="ECO:0000256" key="1">
    <source>
        <dbReference type="ARBA" id="ARBA00004141"/>
    </source>
</evidence>
<evidence type="ECO:0000313" key="8">
    <source>
        <dbReference type="Proteomes" id="UP000226192"/>
    </source>
</evidence>
<dbReference type="OrthoDB" id="262547at2759"/>
<dbReference type="PANTHER" id="PTHR11040">
    <property type="entry name" value="ZINC/IRON TRANSPORTER"/>
    <property type="match status" value="1"/>
</dbReference>
<keyword evidence="4 6" id="KW-0472">Membrane</keyword>
<evidence type="ECO:0000256" key="2">
    <source>
        <dbReference type="ARBA" id="ARBA00022692"/>
    </source>
</evidence>